<reference evidence="2 3" key="1">
    <citation type="submission" date="2016-07" db="EMBL/GenBank/DDBJ databases">
        <title>Pervasive Adenine N6-methylation of Active Genes in Fungi.</title>
        <authorList>
            <consortium name="DOE Joint Genome Institute"/>
            <person name="Mondo S.J."/>
            <person name="Dannebaum R.O."/>
            <person name="Kuo R.C."/>
            <person name="Labutti K."/>
            <person name="Haridas S."/>
            <person name="Kuo A."/>
            <person name="Salamov A."/>
            <person name="Ahrendt S.R."/>
            <person name="Lipzen A."/>
            <person name="Sullivan W."/>
            <person name="Andreopoulos W.B."/>
            <person name="Clum A."/>
            <person name="Lindquist E."/>
            <person name="Daum C."/>
            <person name="Ramamoorthy G.K."/>
            <person name="Gryganskyi A."/>
            <person name="Culley D."/>
            <person name="Magnuson J.K."/>
            <person name="James T.Y."/>
            <person name="O'Malley M.A."/>
            <person name="Stajich J.E."/>
            <person name="Spatafora J.W."/>
            <person name="Visel A."/>
            <person name="Grigoriev I.V."/>
        </authorList>
    </citation>
    <scope>NUCLEOTIDE SEQUENCE [LARGE SCALE GENOMIC DNA]</scope>
    <source>
        <strain evidence="2 3">62-1032</strain>
    </source>
</reference>
<name>A0A1Y2G3N0_9BASI</name>
<dbReference type="STRING" id="106004.A0A1Y2G3N0"/>
<dbReference type="PANTHER" id="PTHR13282:SF6">
    <property type="entry name" value="PROTEIN FAM32A"/>
    <property type="match status" value="1"/>
</dbReference>
<dbReference type="InterPro" id="IPR013865">
    <property type="entry name" value="FAM32A"/>
</dbReference>
<dbReference type="EMBL" id="MCGR01000002">
    <property type="protein sequence ID" value="ORY91563.1"/>
    <property type="molecule type" value="Genomic_DNA"/>
</dbReference>
<protein>
    <recommendedName>
        <fullName evidence="4">DUF1754-domain-containing protein</fullName>
    </recommendedName>
</protein>
<sequence length="124" mass="13227">MAGGSLKLKGTPAGPSNKKKKKSSTTKRLREEEGAGSGSGSGGEREGSAAQEDQHRGESPSTSTATSLSGKTEAQRKFEEVQKKRLLEKAAKLANKSHKERVAEFNEKLEAMSEHHDIPRVGPG</sequence>
<dbReference type="GO" id="GO:0005730">
    <property type="term" value="C:nucleolus"/>
    <property type="evidence" value="ECO:0007669"/>
    <property type="project" value="TreeGrafter"/>
</dbReference>
<dbReference type="InParanoid" id="A0A1Y2G3N0"/>
<keyword evidence="3" id="KW-1185">Reference proteome</keyword>
<accession>A0A1Y2G3N0</accession>
<evidence type="ECO:0000256" key="1">
    <source>
        <dbReference type="SAM" id="MobiDB-lite"/>
    </source>
</evidence>
<dbReference type="AlphaFoldDB" id="A0A1Y2G3N0"/>
<evidence type="ECO:0008006" key="4">
    <source>
        <dbReference type="Google" id="ProtNLM"/>
    </source>
</evidence>
<feature type="compositionally biased region" description="Basic and acidic residues" evidence="1">
    <location>
        <begin position="43"/>
        <end position="58"/>
    </location>
</feature>
<dbReference type="OrthoDB" id="205403at2759"/>
<comment type="caution">
    <text evidence="2">The sequence shown here is derived from an EMBL/GenBank/DDBJ whole genome shotgun (WGS) entry which is preliminary data.</text>
</comment>
<evidence type="ECO:0000313" key="2">
    <source>
        <dbReference type="EMBL" id="ORY91563.1"/>
    </source>
</evidence>
<gene>
    <name evidence="2" type="ORF">BCR35DRAFT_328165</name>
</gene>
<proteinExistence type="predicted"/>
<feature type="region of interest" description="Disordered" evidence="1">
    <location>
        <begin position="1"/>
        <end position="80"/>
    </location>
</feature>
<feature type="compositionally biased region" description="Polar residues" evidence="1">
    <location>
        <begin position="59"/>
        <end position="72"/>
    </location>
</feature>
<dbReference type="PANTHER" id="PTHR13282">
    <property type="entry name" value="PROTEIN FAM32A"/>
    <property type="match status" value="1"/>
</dbReference>
<evidence type="ECO:0000313" key="3">
    <source>
        <dbReference type="Proteomes" id="UP000193467"/>
    </source>
</evidence>
<organism evidence="2 3">
    <name type="scientific">Leucosporidium creatinivorum</name>
    <dbReference type="NCBI Taxonomy" id="106004"/>
    <lineage>
        <taxon>Eukaryota</taxon>
        <taxon>Fungi</taxon>
        <taxon>Dikarya</taxon>
        <taxon>Basidiomycota</taxon>
        <taxon>Pucciniomycotina</taxon>
        <taxon>Microbotryomycetes</taxon>
        <taxon>Leucosporidiales</taxon>
        <taxon>Leucosporidium</taxon>
    </lineage>
</organism>
<dbReference type="Pfam" id="PF08555">
    <property type="entry name" value="FAM32A"/>
    <property type="match status" value="1"/>
</dbReference>
<feature type="compositionally biased region" description="Basic residues" evidence="1">
    <location>
        <begin position="17"/>
        <end position="27"/>
    </location>
</feature>
<dbReference type="Proteomes" id="UP000193467">
    <property type="component" value="Unassembled WGS sequence"/>
</dbReference>